<sequence>MIKKILLTVIIGLTGFLLVSCSKEKMKPVEDSLVPYIDDEWVAVWADEFNGTELDMNKWTYEIDGNGGGNNELQYYTNKNTLVNNGTLKIIAKKENISGRQYSSSRIVTKYKGDFKYGRIVASAKMPSGKGTWPAIWMMPTNSKYGVWPNSGEIDIMEYVGYDPNVFHTSIHTKKYNHMLGTQQTYKKNVANAETEFHTFEIIWEPGKIESFVNGEKYGTFKYTSAYNQEVESKDAFPFDQEFFLIMNLAIGGSWGGAQGVDDNIFPATFEIDYIRVYQKDYNYYDSEKPSDIKNLRQSTRLQNSIFWNEATDDMGVSYYNIYVDGILHTTSELSQVVLKDLDKGLEYSIEVEAVDFVGNKSSKSEPLKFTFK</sequence>
<keyword evidence="3" id="KW-0326">Glycosidase</keyword>
<dbReference type="PANTHER" id="PTHR10963">
    <property type="entry name" value="GLYCOSYL HYDROLASE-RELATED"/>
    <property type="match status" value="1"/>
</dbReference>
<dbReference type="EC" id="3.2.1.73" evidence="3"/>
<dbReference type="KEGG" id="aaxa:NCTC10138_01103"/>
<dbReference type="Gene3D" id="2.60.40.10">
    <property type="entry name" value="Immunoglobulins"/>
    <property type="match status" value="1"/>
</dbReference>
<reference evidence="3 4" key="1">
    <citation type="submission" date="2019-01" db="EMBL/GenBank/DDBJ databases">
        <authorList>
            <consortium name="Pathogen Informatics"/>
        </authorList>
    </citation>
    <scope>NUCLEOTIDE SEQUENCE [LARGE SCALE GENOMIC DNA]</scope>
    <source>
        <strain evidence="3 4">NCTC10138</strain>
    </source>
</reference>
<dbReference type="GO" id="GO:0042972">
    <property type="term" value="F:licheninase activity"/>
    <property type="evidence" value="ECO:0007669"/>
    <property type="project" value="UniProtKB-EC"/>
</dbReference>
<dbReference type="SUPFAM" id="SSF49899">
    <property type="entry name" value="Concanavalin A-like lectins/glucanases"/>
    <property type="match status" value="1"/>
</dbReference>
<dbReference type="InterPro" id="IPR013320">
    <property type="entry name" value="ConA-like_dom_sf"/>
</dbReference>
<keyword evidence="3" id="KW-0378">Hydrolase</keyword>
<dbReference type="GO" id="GO:0005975">
    <property type="term" value="P:carbohydrate metabolic process"/>
    <property type="evidence" value="ECO:0007669"/>
    <property type="project" value="InterPro"/>
</dbReference>
<dbReference type="STRING" id="1278311.GCA_000428705_00290"/>
<accession>A0A449BE39</accession>
<dbReference type="PROSITE" id="PS51762">
    <property type="entry name" value="GH16_2"/>
    <property type="match status" value="1"/>
</dbReference>
<protein>
    <submittedName>
        <fullName evidence="3">Beta-glucanase</fullName>
        <ecNumber evidence="3">3.2.1.73</ecNumber>
    </submittedName>
</protein>
<dbReference type="Pfam" id="PF00722">
    <property type="entry name" value="Glyco_hydro_16"/>
    <property type="match status" value="1"/>
</dbReference>
<dbReference type="Gene3D" id="2.60.120.200">
    <property type="match status" value="1"/>
</dbReference>
<evidence type="ECO:0000256" key="1">
    <source>
        <dbReference type="ARBA" id="ARBA00006865"/>
    </source>
</evidence>
<dbReference type="CDD" id="cd08023">
    <property type="entry name" value="GH16_laminarinase_like"/>
    <property type="match status" value="1"/>
</dbReference>
<dbReference type="AlphaFoldDB" id="A0A449BE39"/>
<evidence type="ECO:0000313" key="3">
    <source>
        <dbReference type="EMBL" id="VEU80723.1"/>
    </source>
</evidence>
<dbReference type="OrthoDB" id="9809583at2"/>
<dbReference type="InterPro" id="IPR050546">
    <property type="entry name" value="Glycosyl_Hydrlase_16"/>
</dbReference>
<dbReference type="PROSITE" id="PS51257">
    <property type="entry name" value="PROKAR_LIPOPROTEIN"/>
    <property type="match status" value="1"/>
</dbReference>
<dbReference type="RefSeq" id="WP_052589644.1">
    <property type="nucleotide sequence ID" value="NZ_LR215048.1"/>
</dbReference>
<gene>
    <name evidence="3" type="primary">bglA_2</name>
    <name evidence="3" type="ORF">NCTC10138_01103</name>
</gene>
<evidence type="ECO:0000259" key="2">
    <source>
        <dbReference type="PROSITE" id="PS51762"/>
    </source>
</evidence>
<dbReference type="EMBL" id="LR215048">
    <property type="protein sequence ID" value="VEU80723.1"/>
    <property type="molecule type" value="Genomic_DNA"/>
</dbReference>
<keyword evidence="4" id="KW-1185">Reference proteome</keyword>
<dbReference type="InterPro" id="IPR000757">
    <property type="entry name" value="Beta-glucanase-like"/>
</dbReference>
<evidence type="ECO:0000313" key="4">
    <source>
        <dbReference type="Proteomes" id="UP000289841"/>
    </source>
</evidence>
<name>A0A449BE39_HAPAX</name>
<feature type="domain" description="GH16" evidence="2">
    <location>
        <begin position="29"/>
        <end position="283"/>
    </location>
</feature>
<dbReference type="PANTHER" id="PTHR10963:SF55">
    <property type="entry name" value="GLYCOSIDE HYDROLASE FAMILY 16 PROTEIN"/>
    <property type="match status" value="1"/>
</dbReference>
<dbReference type="InterPro" id="IPR036116">
    <property type="entry name" value="FN3_sf"/>
</dbReference>
<dbReference type="Proteomes" id="UP000289841">
    <property type="component" value="Chromosome"/>
</dbReference>
<dbReference type="SUPFAM" id="SSF49265">
    <property type="entry name" value="Fibronectin type III"/>
    <property type="match status" value="1"/>
</dbReference>
<organism evidence="3 4">
    <name type="scientific">Haploplasma axanthum</name>
    <name type="common">Acholeplasma axanthum</name>
    <dbReference type="NCBI Taxonomy" id="29552"/>
    <lineage>
        <taxon>Bacteria</taxon>
        <taxon>Bacillati</taxon>
        <taxon>Mycoplasmatota</taxon>
        <taxon>Mollicutes</taxon>
        <taxon>Acholeplasmatales</taxon>
        <taxon>Acholeplasmataceae</taxon>
        <taxon>Haploplasma</taxon>
    </lineage>
</organism>
<proteinExistence type="inferred from homology"/>
<dbReference type="InterPro" id="IPR013783">
    <property type="entry name" value="Ig-like_fold"/>
</dbReference>
<comment type="similarity">
    <text evidence="1">Belongs to the glycosyl hydrolase 16 family.</text>
</comment>